<dbReference type="PANTHER" id="PTHR31442:SF32">
    <property type="entry name" value="TWO-COMPONENT RESPONSE REGULATOR ORR21-LIKE"/>
    <property type="match status" value="1"/>
</dbReference>
<dbReference type="GO" id="GO:0003677">
    <property type="term" value="F:DNA binding"/>
    <property type="evidence" value="ECO:0007669"/>
    <property type="project" value="InterPro"/>
</dbReference>
<evidence type="ECO:0000256" key="2">
    <source>
        <dbReference type="ARBA" id="ARBA00023163"/>
    </source>
</evidence>
<keyword evidence="1" id="KW-0805">Transcription regulation</keyword>
<organism evidence="5 6">
    <name type="scientific">Solanum commersonii</name>
    <name type="common">Commerson's wild potato</name>
    <name type="synonym">Commerson's nightshade</name>
    <dbReference type="NCBI Taxonomy" id="4109"/>
    <lineage>
        <taxon>Eukaryota</taxon>
        <taxon>Viridiplantae</taxon>
        <taxon>Streptophyta</taxon>
        <taxon>Embryophyta</taxon>
        <taxon>Tracheophyta</taxon>
        <taxon>Spermatophyta</taxon>
        <taxon>Magnoliopsida</taxon>
        <taxon>eudicotyledons</taxon>
        <taxon>Gunneridae</taxon>
        <taxon>Pentapetalae</taxon>
        <taxon>asterids</taxon>
        <taxon>lamiids</taxon>
        <taxon>Solanales</taxon>
        <taxon>Solanaceae</taxon>
        <taxon>Solanoideae</taxon>
        <taxon>Solaneae</taxon>
        <taxon>Solanum</taxon>
    </lineage>
</organism>
<dbReference type="NCBIfam" id="TIGR01557">
    <property type="entry name" value="myb_SHAQKYF"/>
    <property type="match status" value="1"/>
</dbReference>
<name>A0A9J5ZI47_SOLCO</name>
<dbReference type="AlphaFoldDB" id="A0A9J5ZI47"/>
<evidence type="ECO:0000256" key="3">
    <source>
        <dbReference type="ARBA" id="ARBA00023242"/>
    </source>
</evidence>
<sequence>MNLRAKFKEATQQLGERRCLPKKCLEIMNVPGLTRMQVASYLQRCRINKRRPSEEKEYIRHGSLGGSQQRIERSSHKIFKRIHDLQANVPNQTHGDLVFPLVNTNNIYASSIEQELYHPQLQVQ</sequence>
<dbReference type="PANTHER" id="PTHR31442">
    <property type="entry name" value="HOMEODOMAIN-LIKE SUPERFAMILY PROTEIN-RELATED"/>
    <property type="match status" value="1"/>
</dbReference>
<dbReference type="EMBL" id="JACXVP010000004">
    <property type="protein sequence ID" value="KAG5611228.1"/>
    <property type="molecule type" value="Genomic_DNA"/>
</dbReference>
<dbReference type="Proteomes" id="UP000824120">
    <property type="component" value="Chromosome 4"/>
</dbReference>
<gene>
    <name evidence="5" type="ORF">H5410_022509</name>
</gene>
<keyword evidence="3" id="KW-0539">Nucleus</keyword>
<dbReference type="Gene3D" id="1.10.10.60">
    <property type="entry name" value="Homeodomain-like"/>
    <property type="match status" value="1"/>
</dbReference>
<dbReference type="GO" id="GO:0005634">
    <property type="term" value="C:nucleus"/>
    <property type="evidence" value="ECO:0007669"/>
    <property type="project" value="TreeGrafter"/>
</dbReference>
<reference evidence="5 6" key="1">
    <citation type="submission" date="2020-09" db="EMBL/GenBank/DDBJ databases">
        <title>De no assembly of potato wild relative species, Solanum commersonii.</title>
        <authorList>
            <person name="Cho K."/>
        </authorList>
    </citation>
    <scope>NUCLEOTIDE SEQUENCE [LARGE SCALE GENOMIC DNA]</scope>
    <source>
        <strain evidence="5">LZ3.2</strain>
        <tissue evidence="5">Leaf</tissue>
    </source>
</reference>
<feature type="region of interest" description="Disordered" evidence="4">
    <location>
        <begin position="52"/>
        <end position="71"/>
    </location>
</feature>
<evidence type="ECO:0000256" key="4">
    <source>
        <dbReference type="SAM" id="MobiDB-lite"/>
    </source>
</evidence>
<keyword evidence="2" id="KW-0804">Transcription</keyword>
<evidence type="ECO:0000256" key="1">
    <source>
        <dbReference type="ARBA" id="ARBA00023015"/>
    </source>
</evidence>
<protein>
    <submittedName>
        <fullName evidence="5">Uncharacterized protein</fullName>
    </submittedName>
</protein>
<comment type="caution">
    <text evidence="5">The sequence shown here is derived from an EMBL/GenBank/DDBJ whole genome shotgun (WGS) entry which is preliminary data.</text>
</comment>
<dbReference type="InterPro" id="IPR044841">
    <property type="entry name" value="LUX/BOA-like"/>
</dbReference>
<evidence type="ECO:0000313" key="5">
    <source>
        <dbReference type="EMBL" id="KAG5611228.1"/>
    </source>
</evidence>
<dbReference type="InterPro" id="IPR006447">
    <property type="entry name" value="Myb_dom_plants"/>
</dbReference>
<evidence type="ECO:0000313" key="6">
    <source>
        <dbReference type="Proteomes" id="UP000824120"/>
    </source>
</evidence>
<dbReference type="InterPro" id="IPR009057">
    <property type="entry name" value="Homeodomain-like_sf"/>
</dbReference>
<keyword evidence="6" id="KW-1185">Reference proteome</keyword>
<accession>A0A9J5ZI47</accession>
<dbReference type="GO" id="GO:0003700">
    <property type="term" value="F:DNA-binding transcription factor activity"/>
    <property type="evidence" value="ECO:0007669"/>
    <property type="project" value="InterPro"/>
</dbReference>
<dbReference type="OrthoDB" id="1304696at2759"/>
<proteinExistence type="predicted"/>
<dbReference type="SUPFAM" id="SSF46689">
    <property type="entry name" value="Homeodomain-like"/>
    <property type="match status" value="1"/>
</dbReference>